<name>A0A6J5KS32_9CAUD</name>
<evidence type="ECO:0000256" key="1">
    <source>
        <dbReference type="SAM" id="MobiDB-lite"/>
    </source>
</evidence>
<dbReference type="SUPFAM" id="SSF49899">
    <property type="entry name" value="Concanavalin A-like lectins/glucanases"/>
    <property type="match status" value="1"/>
</dbReference>
<dbReference type="EMBL" id="LR796167">
    <property type="protein sequence ID" value="CAB4123039.1"/>
    <property type="molecule type" value="Genomic_DNA"/>
</dbReference>
<feature type="compositionally biased region" description="Polar residues" evidence="1">
    <location>
        <begin position="277"/>
        <end position="289"/>
    </location>
</feature>
<dbReference type="PRINTS" id="PR01228">
    <property type="entry name" value="EGGSHELL"/>
</dbReference>
<proteinExistence type="predicted"/>
<sequence length="493" mass="47115">MAAFDGPTIITSGLVVLLDPYNLRSYPGTGTVWSDLSGNNNHQTLQNSSNISYSYGVFTTGNSGYSNNASASGISIAGNIITKVVTITSGSSWTVPTDWTNTNTIDVIGGGAGGKTAPGGGGGLNVSGGGGGGGAWSRISNLILTSGTSVSISVGVGGTANTVGGASWFNGSNLSVASVSAAGGSVGYGGGAGGAGGQTSAGIGNIKFSGGGGGNIVGIYNGGGSGGGGAGGPIANGNVGITFTSSTLGSNGGSGDGGSGGAGGGSGSGGLGQTGTEYSITTTNPPTTVGSGGGGGGGAGGTSGYAGGGGGLYGGGGGGGGAGSDNSLGVGGSGANGVIIISYTPAVTATTTVAAWINISSIGTIKTIFSTSTSTATNDGWKFSISALGYLSVIMPSNTTYTSSSAAVSINTWYYVAVTVNLTVITFYLNGQQYDSATITNNMAGSPSTTTVASDAINDYFNDKVGVVKVYNQVLTSAQIYQNFNAIRGRYGI</sequence>
<feature type="compositionally biased region" description="Gly residues" evidence="1">
    <location>
        <begin position="250"/>
        <end position="273"/>
    </location>
</feature>
<dbReference type="InterPro" id="IPR013320">
    <property type="entry name" value="ConA-like_dom_sf"/>
</dbReference>
<accession>A0A6J5KS32</accession>
<dbReference type="GO" id="GO:0030246">
    <property type="term" value="F:carbohydrate binding"/>
    <property type="evidence" value="ECO:0007669"/>
    <property type="project" value="UniProtKB-KW"/>
</dbReference>
<organism evidence="2">
    <name type="scientific">uncultured Caudovirales phage</name>
    <dbReference type="NCBI Taxonomy" id="2100421"/>
    <lineage>
        <taxon>Viruses</taxon>
        <taxon>Duplodnaviria</taxon>
        <taxon>Heunggongvirae</taxon>
        <taxon>Uroviricota</taxon>
        <taxon>Caudoviricetes</taxon>
        <taxon>Peduoviridae</taxon>
        <taxon>Maltschvirus</taxon>
        <taxon>Maltschvirus maltsch</taxon>
    </lineage>
</organism>
<feature type="region of interest" description="Disordered" evidence="1">
    <location>
        <begin position="250"/>
        <end position="296"/>
    </location>
</feature>
<gene>
    <name evidence="2" type="ORF">UFOVP29_198</name>
</gene>
<dbReference type="Pfam" id="PF13385">
    <property type="entry name" value="Laminin_G_3"/>
    <property type="match status" value="1"/>
</dbReference>
<keyword evidence="2" id="KW-0430">Lectin</keyword>
<protein>
    <submittedName>
        <fullName evidence="2">Concanavalin A-like lectin/glucanases superfamily</fullName>
    </submittedName>
</protein>
<dbReference type="Gene3D" id="2.60.120.200">
    <property type="match status" value="1"/>
</dbReference>
<evidence type="ECO:0000313" key="2">
    <source>
        <dbReference type="EMBL" id="CAB4123039.1"/>
    </source>
</evidence>
<reference evidence="2" key="1">
    <citation type="submission" date="2020-04" db="EMBL/GenBank/DDBJ databases">
        <authorList>
            <person name="Chiriac C."/>
            <person name="Salcher M."/>
            <person name="Ghai R."/>
            <person name="Kavagutti S V."/>
        </authorList>
    </citation>
    <scope>NUCLEOTIDE SEQUENCE</scope>
</reference>